<organism evidence="2 3">
    <name type="scientific">Bacillus thuringiensis</name>
    <dbReference type="NCBI Taxonomy" id="1428"/>
    <lineage>
        <taxon>Bacteria</taxon>
        <taxon>Bacillati</taxon>
        <taxon>Bacillota</taxon>
        <taxon>Bacilli</taxon>
        <taxon>Bacillales</taxon>
        <taxon>Bacillaceae</taxon>
        <taxon>Bacillus</taxon>
        <taxon>Bacillus cereus group</taxon>
    </lineage>
</organism>
<keyword evidence="1" id="KW-0812">Transmembrane</keyword>
<sequence length="84" mass="9810">MNNQKIYVIIWEKEVYMRQIHGAIYIYITMFFVAISYGLGHVYSHPILTFLSGACMAFALLVHLFSVWIVKFQLNISEIEEGTF</sequence>
<protein>
    <submittedName>
        <fullName evidence="2">Uncharacterized protein</fullName>
    </submittedName>
</protein>
<evidence type="ECO:0000313" key="3">
    <source>
        <dbReference type="Proteomes" id="UP000194143"/>
    </source>
</evidence>
<dbReference type="Proteomes" id="UP000194143">
    <property type="component" value="Chromosome"/>
</dbReference>
<accession>A0A1R1M9B1</accession>
<keyword evidence="1" id="KW-0472">Membrane</keyword>
<gene>
    <name evidence="2" type="ORF">CAB88_23745</name>
</gene>
<evidence type="ECO:0000313" key="2">
    <source>
        <dbReference type="EMBL" id="ARP59928.1"/>
    </source>
</evidence>
<name>A0A1R1M9B1_BACTU</name>
<keyword evidence="1" id="KW-1133">Transmembrane helix</keyword>
<keyword evidence="3" id="KW-1185">Reference proteome</keyword>
<evidence type="ECO:0000256" key="1">
    <source>
        <dbReference type="SAM" id="Phobius"/>
    </source>
</evidence>
<dbReference type="EMBL" id="CP021061">
    <property type="protein sequence ID" value="ARP59928.1"/>
    <property type="molecule type" value="Genomic_DNA"/>
</dbReference>
<feature type="transmembrane region" description="Helical" evidence="1">
    <location>
        <begin position="46"/>
        <end position="70"/>
    </location>
</feature>
<proteinExistence type="predicted"/>
<reference evidence="2 3" key="1">
    <citation type="submission" date="2017-04" db="EMBL/GenBank/DDBJ databases">
        <title>Complete Genome Sequence of Bacillus thuringiensis type Strain ATCC 10792.</title>
        <authorList>
            <person name="Oh D.-H."/>
            <person name="Park B.-J."/>
            <person name="Shuai W."/>
            <person name="Chelliah R."/>
        </authorList>
    </citation>
    <scope>NUCLEOTIDE SEQUENCE [LARGE SCALE GENOMIC DNA]</scope>
    <source>
        <strain evidence="2 3">ATCC 10792</strain>
    </source>
</reference>
<dbReference type="AlphaFoldDB" id="A0A1R1M9B1"/>
<feature type="transmembrane region" description="Helical" evidence="1">
    <location>
        <begin position="20"/>
        <end position="40"/>
    </location>
</feature>